<evidence type="ECO:0000256" key="2">
    <source>
        <dbReference type="ARBA" id="ARBA00022723"/>
    </source>
</evidence>
<comment type="similarity">
    <text evidence="1 6">Belongs to the iron/ascorbate-dependent oxidoreductase family.</text>
</comment>
<dbReference type="AlphaFoldDB" id="A0A498IQ42"/>
<reference evidence="8 9" key="1">
    <citation type="submission" date="2018-10" db="EMBL/GenBank/DDBJ databases">
        <title>A high-quality apple genome assembly.</title>
        <authorList>
            <person name="Hu J."/>
        </authorList>
    </citation>
    <scope>NUCLEOTIDE SEQUENCE [LARGE SCALE GENOMIC DNA]</scope>
    <source>
        <strain evidence="9">cv. HFTH1</strain>
        <tissue evidence="8">Young leaf</tissue>
    </source>
</reference>
<dbReference type="GO" id="GO:0031418">
    <property type="term" value="F:L-ascorbic acid binding"/>
    <property type="evidence" value="ECO:0007669"/>
    <property type="project" value="UniProtKB-KW"/>
</dbReference>
<dbReference type="Proteomes" id="UP000290289">
    <property type="component" value="Chromosome 11"/>
</dbReference>
<keyword evidence="5 6" id="KW-0408">Iron</keyword>
<feature type="domain" description="Fe2OG dioxygenase" evidence="7">
    <location>
        <begin position="209"/>
        <end position="313"/>
    </location>
</feature>
<keyword evidence="9" id="KW-1185">Reference proteome</keyword>
<dbReference type="SUPFAM" id="SSF51197">
    <property type="entry name" value="Clavaminate synthase-like"/>
    <property type="match status" value="1"/>
</dbReference>
<dbReference type="InterPro" id="IPR027443">
    <property type="entry name" value="IPNS-like_sf"/>
</dbReference>
<dbReference type="STRING" id="3750.A0A498IQ42"/>
<dbReference type="FunFam" id="2.60.120.330:FF:000001">
    <property type="entry name" value="Protein SRG1"/>
    <property type="match status" value="1"/>
</dbReference>
<organism evidence="8 9">
    <name type="scientific">Malus domestica</name>
    <name type="common">Apple</name>
    <name type="synonym">Pyrus malus</name>
    <dbReference type="NCBI Taxonomy" id="3750"/>
    <lineage>
        <taxon>Eukaryota</taxon>
        <taxon>Viridiplantae</taxon>
        <taxon>Streptophyta</taxon>
        <taxon>Embryophyta</taxon>
        <taxon>Tracheophyta</taxon>
        <taxon>Spermatophyta</taxon>
        <taxon>Magnoliopsida</taxon>
        <taxon>eudicotyledons</taxon>
        <taxon>Gunneridae</taxon>
        <taxon>Pentapetalae</taxon>
        <taxon>rosids</taxon>
        <taxon>fabids</taxon>
        <taxon>Rosales</taxon>
        <taxon>Rosaceae</taxon>
        <taxon>Amygdaloideae</taxon>
        <taxon>Maleae</taxon>
        <taxon>Malus</taxon>
    </lineage>
</organism>
<evidence type="ECO:0000256" key="5">
    <source>
        <dbReference type="ARBA" id="ARBA00023004"/>
    </source>
</evidence>
<dbReference type="Gene3D" id="2.60.120.330">
    <property type="entry name" value="B-lactam Antibiotic, Isopenicillin N Synthase, Chain"/>
    <property type="match status" value="1"/>
</dbReference>
<dbReference type="GO" id="GO:0016491">
    <property type="term" value="F:oxidoreductase activity"/>
    <property type="evidence" value="ECO:0007669"/>
    <property type="project" value="UniProtKB-KW"/>
</dbReference>
<evidence type="ECO:0000313" key="9">
    <source>
        <dbReference type="Proteomes" id="UP000290289"/>
    </source>
</evidence>
<dbReference type="Pfam" id="PF14226">
    <property type="entry name" value="DIOX_N"/>
    <property type="match status" value="1"/>
</dbReference>
<dbReference type="InterPro" id="IPR026992">
    <property type="entry name" value="DIOX_N"/>
</dbReference>
<name>A0A498IQ42_MALDO</name>
<proteinExistence type="inferred from homology"/>
<evidence type="ECO:0000256" key="6">
    <source>
        <dbReference type="RuleBase" id="RU003682"/>
    </source>
</evidence>
<dbReference type="InterPro" id="IPR044861">
    <property type="entry name" value="IPNS-like_FE2OG_OXY"/>
</dbReference>
<dbReference type="InterPro" id="IPR050295">
    <property type="entry name" value="Plant_2OG-oxidoreductases"/>
</dbReference>
<gene>
    <name evidence="8" type="ORF">DVH24_026981</name>
</gene>
<evidence type="ECO:0000313" key="8">
    <source>
        <dbReference type="EMBL" id="RXH84082.1"/>
    </source>
</evidence>
<comment type="caution">
    <text evidence="8">The sequence shown here is derived from an EMBL/GenBank/DDBJ whole genome shotgun (WGS) entry which is preliminary data.</text>
</comment>
<keyword evidence="4 6" id="KW-0560">Oxidoreductase</keyword>
<evidence type="ECO:0000256" key="4">
    <source>
        <dbReference type="ARBA" id="ARBA00023002"/>
    </source>
</evidence>
<evidence type="ECO:0000256" key="3">
    <source>
        <dbReference type="ARBA" id="ARBA00022896"/>
    </source>
</evidence>
<dbReference type="PANTHER" id="PTHR47991">
    <property type="entry name" value="OXOGLUTARATE/IRON-DEPENDENT DIOXYGENASE"/>
    <property type="match status" value="1"/>
</dbReference>
<keyword evidence="3" id="KW-0847">Vitamin C</keyword>
<dbReference type="Pfam" id="PF03171">
    <property type="entry name" value="2OG-FeII_Oxy"/>
    <property type="match status" value="1"/>
</dbReference>
<dbReference type="GO" id="GO:0046872">
    <property type="term" value="F:metal ion binding"/>
    <property type="evidence" value="ECO:0007669"/>
    <property type="project" value="UniProtKB-KW"/>
</dbReference>
<evidence type="ECO:0000256" key="1">
    <source>
        <dbReference type="ARBA" id="ARBA00008056"/>
    </source>
</evidence>
<sequence length="458" mass="51575">MLSMEEKAFAEKSLYGGSLPVPSVQELVQKPILTIPPRYIQPYHQEIISSDHHAHQIPSIDMQKLLSQESTISESELARLHFACQEWGFFQLVNHGVSSSLLEKMKTETQEFFNLPMEEKKKFSQQPGDIEGFGQSFVVSEDQKLDWADTFVLTTLPVQLRKPHLLPKLPSPFRETIETYSLELKKLAMTILSQMEKALQMETNEVTNIFEGALQAVRVNYYPPCPQPGKVLGLTPHSDGGALTILLQVNEMDGLQVKKDGIWVPVKPLPDAFIVNIGDVLEVITNGTYRSIEHRAIVNSEKERLSIATFYNPRVDGEIGPASSLITEKTPAAFKRLSVEEYLKAIFDRKLHGKSFLDELRINLSEAEEHDGNEPDRVTFFKMTHTRGPKQLPIDAESGRMMLAIDNLEVEVRERGKEVTTEVRNRIVAKVLGPEKRNHVRGFGLGGGWADVPGIIIE</sequence>
<dbReference type="EMBL" id="RDQH01000337">
    <property type="protein sequence ID" value="RXH84082.1"/>
    <property type="molecule type" value="Genomic_DNA"/>
</dbReference>
<dbReference type="PROSITE" id="PS51471">
    <property type="entry name" value="FE2OG_OXY"/>
    <property type="match status" value="1"/>
</dbReference>
<accession>A0A498IQ42</accession>
<evidence type="ECO:0000259" key="7">
    <source>
        <dbReference type="PROSITE" id="PS51471"/>
    </source>
</evidence>
<protein>
    <recommendedName>
        <fullName evidence="7">Fe2OG dioxygenase domain-containing protein</fullName>
    </recommendedName>
</protein>
<keyword evidence="2 6" id="KW-0479">Metal-binding</keyword>
<dbReference type="InterPro" id="IPR005123">
    <property type="entry name" value="Oxoglu/Fe-dep_dioxygenase_dom"/>
</dbReference>